<gene>
    <name evidence="2" type="ORF">NDU88_007664</name>
</gene>
<proteinExistence type="predicted"/>
<dbReference type="EMBL" id="JANPWB010000006">
    <property type="protein sequence ID" value="KAJ1182474.1"/>
    <property type="molecule type" value="Genomic_DNA"/>
</dbReference>
<organism evidence="2 3">
    <name type="scientific">Pleurodeles waltl</name>
    <name type="common">Iberian ribbed newt</name>
    <dbReference type="NCBI Taxonomy" id="8319"/>
    <lineage>
        <taxon>Eukaryota</taxon>
        <taxon>Metazoa</taxon>
        <taxon>Chordata</taxon>
        <taxon>Craniata</taxon>
        <taxon>Vertebrata</taxon>
        <taxon>Euteleostomi</taxon>
        <taxon>Amphibia</taxon>
        <taxon>Batrachia</taxon>
        <taxon>Caudata</taxon>
        <taxon>Salamandroidea</taxon>
        <taxon>Salamandridae</taxon>
        <taxon>Pleurodelinae</taxon>
        <taxon>Pleurodeles</taxon>
    </lineage>
</organism>
<comment type="caution">
    <text evidence="2">The sequence shown here is derived from an EMBL/GenBank/DDBJ whole genome shotgun (WGS) entry which is preliminary data.</text>
</comment>
<feature type="compositionally biased region" description="Acidic residues" evidence="1">
    <location>
        <begin position="131"/>
        <end position="140"/>
    </location>
</feature>
<sequence>MSSDSESDAEEAAMAPSCAGSASGGLVPKETKKPAGKEHVSWLSRKRKGPEGVLSPFQKLFSQKAGVTQTKPSSRKEAQAGTSNKPPKVAKLSRTSFLPSDPSESSGADEEDSSTPGKRLHQSLDVKEGDDSVAESETQGEEMFNPDSLTHRPGRGLRARPYRGRRRAGNFEGFDPGKSS</sequence>
<name>A0AAV7U253_PLEWA</name>
<feature type="compositionally biased region" description="Basic and acidic residues" evidence="1">
    <location>
        <begin position="29"/>
        <end position="40"/>
    </location>
</feature>
<feature type="compositionally biased region" description="Basic residues" evidence="1">
    <location>
        <begin position="152"/>
        <end position="168"/>
    </location>
</feature>
<dbReference type="AlphaFoldDB" id="A0AAV7U253"/>
<evidence type="ECO:0000256" key="1">
    <source>
        <dbReference type="SAM" id="MobiDB-lite"/>
    </source>
</evidence>
<accession>A0AAV7U253</accession>
<keyword evidence="3" id="KW-1185">Reference proteome</keyword>
<evidence type="ECO:0000313" key="3">
    <source>
        <dbReference type="Proteomes" id="UP001066276"/>
    </source>
</evidence>
<feature type="region of interest" description="Disordered" evidence="1">
    <location>
        <begin position="1"/>
        <end position="180"/>
    </location>
</feature>
<protein>
    <submittedName>
        <fullName evidence="2">Uncharacterized protein</fullName>
    </submittedName>
</protein>
<evidence type="ECO:0000313" key="2">
    <source>
        <dbReference type="EMBL" id="KAJ1182474.1"/>
    </source>
</evidence>
<reference evidence="2" key="1">
    <citation type="journal article" date="2022" name="bioRxiv">
        <title>Sequencing and chromosome-scale assembly of the giantPleurodeles waltlgenome.</title>
        <authorList>
            <person name="Brown T."/>
            <person name="Elewa A."/>
            <person name="Iarovenko S."/>
            <person name="Subramanian E."/>
            <person name="Araus A.J."/>
            <person name="Petzold A."/>
            <person name="Susuki M."/>
            <person name="Suzuki K.-i.T."/>
            <person name="Hayashi T."/>
            <person name="Toyoda A."/>
            <person name="Oliveira C."/>
            <person name="Osipova E."/>
            <person name="Leigh N.D."/>
            <person name="Simon A."/>
            <person name="Yun M.H."/>
        </authorList>
    </citation>
    <scope>NUCLEOTIDE SEQUENCE</scope>
    <source>
        <strain evidence="2">20211129_DDA</strain>
        <tissue evidence="2">Liver</tissue>
    </source>
</reference>
<dbReference type="Proteomes" id="UP001066276">
    <property type="component" value="Chromosome 3_2"/>
</dbReference>
<feature type="compositionally biased region" description="Acidic residues" evidence="1">
    <location>
        <begin position="1"/>
        <end position="11"/>
    </location>
</feature>